<gene>
    <name evidence="3" type="primary">fdtB_4</name>
    <name evidence="3" type="ORF">GALL_109240</name>
</gene>
<proteinExistence type="inferred from homology"/>
<evidence type="ECO:0000256" key="2">
    <source>
        <dbReference type="ARBA" id="ARBA00037999"/>
    </source>
</evidence>
<dbReference type="EMBL" id="MLJW01000040">
    <property type="protein sequence ID" value="OIR07017.1"/>
    <property type="molecule type" value="Genomic_DNA"/>
</dbReference>
<organism evidence="3">
    <name type="scientific">mine drainage metagenome</name>
    <dbReference type="NCBI Taxonomy" id="410659"/>
    <lineage>
        <taxon>unclassified sequences</taxon>
        <taxon>metagenomes</taxon>
        <taxon>ecological metagenomes</taxon>
    </lineage>
</organism>
<protein>
    <submittedName>
        <fullName evidence="3">dTDP-3-amino-3,6-dideoxy-alpha-D-galactopyranose transaminase</fullName>
        <ecNumber evidence="3">2.6.1.90</ecNumber>
    </submittedName>
</protein>
<keyword evidence="3" id="KW-0808">Transferase</keyword>
<reference evidence="3" key="1">
    <citation type="submission" date="2016-10" db="EMBL/GenBank/DDBJ databases">
        <title>Sequence of Gallionella enrichment culture.</title>
        <authorList>
            <person name="Poehlein A."/>
            <person name="Muehling M."/>
            <person name="Daniel R."/>
        </authorList>
    </citation>
    <scope>NUCLEOTIDE SEQUENCE</scope>
</reference>
<evidence type="ECO:0000256" key="1">
    <source>
        <dbReference type="ARBA" id="ARBA00022898"/>
    </source>
</evidence>
<dbReference type="EC" id="2.6.1.90" evidence="3"/>
<dbReference type="Gene3D" id="3.90.1150.10">
    <property type="entry name" value="Aspartate Aminotransferase, domain 1"/>
    <property type="match status" value="1"/>
</dbReference>
<dbReference type="CDD" id="cd00616">
    <property type="entry name" value="AHBA_syn"/>
    <property type="match status" value="1"/>
</dbReference>
<dbReference type="AlphaFoldDB" id="A0A1J5SF01"/>
<dbReference type="InterPro" id="IPR015422">
    <property type="entry name" value="PyrdxlP-dep_Trfase_small"/>
</dbReference>
<dbReference type="InterPro" id="IPR015424">
    <property type="entry name" value="PyrdxlP-dep_Trfase"/>
</dbReference>
<name>A0A1J5SF01_9ZZZZ</name>
<dbReference type="PIRSF" id="PIRSF000390">
    <property type="entry name" value="PLP_StrS"/>
    <property type="match status" value="1"/>
</dbReference>
<dbReference type="InterPro" id="IPR000653">
    <property type="entry name" value="DegT/StrS_aminotransferase"/>
</dbReference>
<accession>A0A1J5SF01</accession>
<dbReference type="GO" id="GO:0030170">
    <property type="term" value="F:pyridoxal phosphate binding"/>
    <property type="evidence" value="ECO:0007669"/>
    <property type="project" value="TreeGrafter"/>
</dbReference>
<keyword evidence="3" id="KW-0032">Aminotransferase</keyword>
<dbReference type="Pfam" id="PF01041">
    <property type="entry name" value="DegT_DnrJ_EryC1"/>
    <property type="match status" value="1"/>
</dbReference>
<evidence type="ECO:0000313" key="3">
    <source>
        <dbReference type="EMBL" id="OIR07017.1"/>
    </source>
</evidence>
<dbReference type="GO" id="GO:0000271">
    <property type="term" value="P:polysaccharide biosynthetic process"/>
    <property type="evidence" value="ECO:0007669"/>
    <property type="project" value="TreeGrafter"/>
</dbReference>
<comment type="similarity">
    <text evidence="2">Belongs to the DegT/DnrJ/EryC1 family.</text>
</comment>
<keyword evidence="1" id="KW-0663">Pyridoxal phosphate</keyword>
<sequence>MKSVPFFNYPFLFKSREDEFVNIFKEVGYRGAYILQKDLKEFEDALAKFAGTNYAIGLANGTDAIWLALMAAGIGEGDEVIFASHTYIATAAAIHFVGAIPVPADCKPDHMIDPESIKKLVTSKTKAILPTQLNGRCCDMDAIMKIAKEHDLIVLEDAAQGLGAKYKAKGVGSFDKGGTISFYPAKNLGSFGDAGGFVTNDKNMYEKVMLLRDHGRDENGVFVMWGFNSRLDNLQAAFLNYKLGYYDEEIVRRRKIAQMYHNKLHSIKQLHLPPAPNENPDYFDVYQNYEIEAERRDELKEFLKQNGVGTLIQWGGQPVHSITSLGFSGDGLPYTEEMFKKCLMIPMNTSLTDEDVDYVCEQINKFYK</sequence>
<dbReference type="PANTHER" id="PTHR30244:SF36">
    <property type="entry name" value="3-OXO-GLUCOSE-6-PHOSPHATE:GLUTAMATE AMINOTRANSFERASE"/>
    <property type="match status" value="1"/>
</dbReference>
<dbReference type="SUPFAM" id="SSF53383">
    <property type="entry name" value="PLP-dependent transferases"/>
    <property type="match status" value="1"/>
</dbReference>
<comment type="caution">
    <text evidence="3">The sequence shown here is derived from an EMBL/GenBank/DDBJ whole genome shotgun (WGS) entry which is preliminary data.</text>
</comment>
<dbReference type="InterPro" id="IPR015421">
    <property type="entry name" value="PyrdxlP-dep_Trfase_major"/>
</dbReference>
<dbReference type="GO" id="GO:0008483">
    <property type="term" value="F:transaminase activity"/>
    <property type="evidence" value="ECO:0007669"/>
    <property type="project" value="UniProtKB-KW"/>
</dbReference>
<dbReference type="PANTHER" id="PTHR30244">
    <property type="entry name" value="TRANSAMINASE"/>
    <property type="match status" value="1"/>
</dbReference>
<dbReference type="Gene3D" id="3.40.640.10">
    <property type="entry name" value="Type I PLP-dependent aspartate aminotransferase-like (Major domain)"/>
    <property type="match status" value="1"/>
</dbReference>